<comment type="caution">
    <text evidence="1">The sequence shown here is derived from an EMBL/GenBank/DDBJ whole genome shotgun (WGS) entry which is preliminary data.</text>
</comment>
<name>A0A9X2VK76_9PSEU</name>
<organism evidence="1 2">
    <name type="scientific">Umezawaea endophytica</name>
    <dbReference type="NCBI Taxonomy" id="1654476"/>
    <lineage>
        <taxon>Bacteria</taxon>
        <taxon>Bacillati</taxon>
        <taxon>Actinomycetota</taxon>
        <taxon>Actinomycetes</taxon>
        <taxon>Pseudonocardiales</taxon>
        <taxon>Pseudonocardiaceae</taxon>
        <taxon>Umezawaea</taxon>
    </lineage>
</organism>
<evidence type="ECO:0000313" key="1">
    <source>
        <dbReference type="EMBL" id="MCS7478158.1"/>
    </source>
</evidence>
<dbReference type="AlphaFoldDB" id="A0A9X2VK76"/>
<accession>A0A9X2VK76</accession>
<dbReference type="Proteomes" id="UP001141259">
    <property type="component" value="Unassembled WGS sequence"/>
</dbReference>
<dbReference type="EMBL" id="JANYMP010000006">
    <property type="protein sequence ID" value="MCS7478158.1"/>
    <property type="molecule type" value="Genomic_DNA"/>
</dbReference>
<gene>
    <name evidence="1" type="ORF">NZH93_14960</name>
</gene>
<proteinExistence type="predicted"/>
<protein>
    <submittedName>
        <fullName evidence="1">Uncharacterized protein</fullName>
    </submittedName>
</protein>
<keyword evidence="2" id="KW-1185">Reference proteome</keyword>
<dbReference type="RefSeq" id="WP_259623666.1">
    <property type="nucleotide sequence ID" value="NZ_JANYMP010000006.1"/>
</dbReference>
<evidence type="ECO:0000313" key="2">
    <source>
        <dbReference type="Proteomes" id="UP001141259"/>
    </source>
</evidence>
<reference evidence="1" key="1">
    <citation type="submission" date="2022-08" db="EMBL/GenBank/DDBJ databases">
        <authorList>
            <person name="Tistechok S."/>
            <person name="Samborskyy M."/>
            <person name="Roman I."/>
        </authorList>
    </citation>
    <scope>NUCLEOTIDE SEQUENCE</scope>
    <source>
        <strain evidence="1">DSM 103496</strain>
    </source>
</reference>
<sequence length="234" mass="25185">MTEPQTTARRIAVLHHGAESTARTVDAHAAVLARDDVSAAIASTEALESACEAALAGAGQVRADGAPLVRRLSRNRVTAPWCDLVSRLSRQVPPFGGSAREVVEERLRATGLLLAWCAVEGWAAELRELPAPPEHVGGDGPRSNPFSTPVRLRHGWALIGRGLDVEVSEREVRTWRELDGRPVGEVSAALRRHDPRERPEDTAATVAWLVRRGVVEAPPRVLLSGGTASRALPR</sequence>